<feature type="compositionally biased region" description="Polar residues" evidence="1">
    <location>
        <begin position="639"/>
        <end position="649"/>
    </location>
</feature>
<keyword evidence="4" id="KW-1185">Reference proteome</keyword>
<gene>
    <name evidence="2" type="ORF">SCP_1502030</name>
    <name evidence="3" type="ORF">SCP_1502160</name>
</gene>
<dbReference type="AlphaFoldDB" id="A0A401H429"/>
<evidence type="ECO:0000256" key="1">
    <source>
        <dbReference type="SAM" id="MobiDB-lite"/>
    </source>
</evidence>
<name>A0A401H429_9APHY</name>
<dbReference type="STRING" id="139825.A0A401H429"/>
<feature type="compositionally biased region" description="Acidic residues" evidence="1">
    <location>
        <begin position="503"/>
        <end position="512"/>
    </location>
</feature>
<feature type="compositionally biased region" description="Polar residues" evidence="1">
    <location>
        <begin position="570"/>
        <end position="583"/>
    </location>
</feature>
<comment type="caution">
    <text evidence="2">The sequence shown here is derived from an EMBL/GenBank/DDBJ whole genome shotgun (WGS) entry which is preliminary data.</text>
</comment>
<dbReference type="EMBL" id="BFAD01000015">
    <property type="protein sequence ID" value="GBE89195.1"/>
    <property type="molecule type" value="Genomic_DNA"/>
</dbReference>
<evidence type="ECO:0000313" key="4">
    <source>
        <dbReference type="Proteomes" id="UP000287166"/>
    </source>
</evidence>
<dbReference type="EMBL" id="BFAD01000015">
    <property type="protein sequence ID" value="GBE89208.1"/>
    <property type="molecule type" value="Genomic_DNA"/>
</dbReference>
<feature type="region of interest" description="Disordered" evidence="1">
    <location>
        <begin position="1032"/>
        <end position="1121"/>
    </location>
</feature>
<feature type="region of interest" description="Disordered" evidence="1">
    <location>
        <begin position="539"/>
        <end position="650"/>
    </location>
</feature>
<feature type="region of interest" description="Disordered" evidence="1">
    <location>
        <begin position="1"/>
        <end position="53"/>
    </location>
</feature>
<dbReference type="Proteomes" id="UP000287166">
    <property type="component" value="Unassembled WGS sequence"/>
</dbReference>
<feature type="compositionally biased region" description="Basic and acidic residues" evidence="1">
    <location>
        <begin position="1075"/>
        <end position="1084"/>
    </location>
</feature>
<sequence length="1121" mass="122369">MDVEDAAAESLSQAALDVSPLNRDVRSPKTSPLPSIMISTVSSPLSSQDRDSTRLPVQMRHYNDASFVFPHHEHGLMPSDLQARHVKEGRIEPTAGPSWVPSEAHGLHSTSPGARTGNLPSSNIENTPIEQVFQVDDEQILQQGFVEIMSIVERLSARTRLSLSNILARWTHKLSSDHIASHYDHAYQRFCQHYVNTSDAASLPAFPSSYSLFRMAQGDKVDNLLEKFNEFELVSGQGYTSTERRRDFTQCFNQLKHLAEIHSKLYGFEMAFVMAGNIPNADSDLADVFATKEARGFFEMRCGSDDNTLISHLKAHIYNNVSLGILNRAQTNKLQNHVQDATLSEPKATLTTTGPVNQQSNSKNLTKHEKIVSIKSMGRKLMEKVGITTSDLFPWKRMLEVLADAGAILVNYPEVVRLPLPTSAKKGITQLTKVEIDMLHAAMTRTRNPFDIQKYEGKLEDLQSSLVPVIYGGSPGPDSQGKTGLRLFRNGRSVNRGSRRMSDDEDAEENSGTEEGFPILEVPVAADLPVSGNDAIESIESDSDAEIDQLVSSSPPLARRTRSHSAMKVVSSSRRMNLLSGRQVNPGAAGRDAISEEPLADETSLHRPLLGTKRKREISAGDDANITQPLAPPQIGITAHNTEPSSSAQDLRMPQNEGLLANSMPSTKRPRVHFENSIADAAADHSLRHSQCTSEGNTYVTEPSSGSPLHPGNTSLTVGATHLPQPTRDNTVEATGLDDSGGADQELIEEVDQRVTSDPGSLKFMGGTPLTDRRSHDVTSIGSDLVEGKPSLMGNREAKTDHDGIKPVAGGSVMQHNTDVHASGRVMTGEAVGASRSVVSDVREAQHPPASIPPYSPVMPERAQPTLLDEASHPPTSIPPHNLVMPHAQQLWAPYAAPGNYMHSSYRQARPLPTYPERGRHDDAPAMAQYQGTMYEDGRSGGYVPYSSGAAYPAELQFQGPPYGYGPDYTTSYVSPHGYPPQSYAPYHSPMYRRYGSMPPQGLGDAPLQQGYGALHPQAGYLSPFPYKPSPSPTSFPLLSPREPLTSWPPIPPSTTGEPPTAKPRKSSLYTPEHLAMHPDELRETSTSYADKPPSFSRDDPAPPHWDAATDARNRLPVVQQ</sequence>
<feature type="region of interest" description="Disordered" evidence="1">
    <location>
        <begin position="474"/>
        <end position="520"/>
    </location>
</feature>
<accession>A0A401H429</accession>
<dbReference type="OrthoDB" id="2758439at2759"/>
<protein>
    <submittedName>
        <fullName evidence="2">Uncharacterized protein</fullName>
    </submittedName>
</protein>
<proteinExistence type="predicted"/>
<reference evidence="2 4" key="1">
    <citation type="journal article" date="2018" name="Sci. Rep.">
        <title>Genome sequence of the cauliflower mushroom Sparassis crispa (Hanabiratake) and its association with beneficial usage.</title>
        <authorList>
            <person name="Kiyama R."/>
            <person name="Furutani Y."/>
            <person name="Kawaguchi K."/>
            <person name="Nakanishi T."/>
        </authorList>
    </citation>
    <scope>NUCLEOTIDE SEQUENCE [LARGE SCALE GENOMIC DNA]</scope>
</reference>
<dbReference type="RefSeq" id="XP_027620108.1">
    <property type="nucleotide sequence ID" value="XM_027764307.1"/>
</dbReference>
<dbReference type="InParanoid" id="A0A401H429"/>
<feature type="compositionally biased region" description="Polar residues" evidence="1">
    <location>
        <begin position="28"/>
        <end position="47"/>
    </location>
</feature>
<evidence type="ECO:0000313" key="2">
    <source>
        <dbReference type="EMBL" id="GBE89195.1"/>
    </source>
</evidence>
<organism evidence="2 4">
    <name type="scientific">Sparassis crispa</name>
    <dbReference type="NCBI Taxonomy" id="139825"/>
    <lineage>
        <taxon>Eukaryota</taxon>
        <taxon>Fungi</taxon>
        <taxon>Dikarya</taxon>
        <taxon>Basidiomycota</taxon>
        <taxon>Agaricomycotina</taxon>
        <taxon>Agaricomycetes</taxon>
        <taxon>Polyporales</taxon>
        <taxon>Sparassidaceae</taxon>
        <taxon>Sparassis</taxon>
    </lineage>
</organism>
<feature type="compositionally biased region" description="Basic and acidic residues" evidence="1">
    <location>
        <begin position="1097"/>
        <end position="1114"/>
    </location>
</feature>
<dbReference type="GeneID" id="38786112"/>
<evidence type="ECO:0000313" key="3">
    <source>
        <dbReference type="EMBL" id="GBE89208.1"/>
    </source>
</evidence>
<feature type="region of interest" description="Disordered" evidence="1">
    <location>
        <begin position="753"/>
        <end position="797"/>
    </location>
</feature>